<evidence type="ECO:0000313" key="2">
    <source>
        <dbReference type="EMBL" id="KAJ3839856.1"/>
    </source>
</evidence>
<accession>A0AA38PC36</accession>
<reference evidence="2" key="1">
    <citation type="submission" date="2022-08" db="EMBL/GenBank/DDBJ databases">
        <authorList>
            <consortium name="DOE Joint Genome Institute"/>
            <person name="Min B."/>
            <person name="Riley R."/>
            <person name="Sierra-Patev S."/>
            <person name="Naranjo-Ortiz M."/>
            <person name="Looney B."/>
            <person name="Konkel Z."/>
            <person name="Slot J.C."/>
            <person name="Sakamoto Y."/>
            <person name="Steenwyk J.L."/>
            <person name="Rokas A."/>
            <person name="Carro J."/>
            <person name="Camarero S."/>
            <person name="Ferreira P."/>
            <person name="Molpeceres G."/>
            <person name="Ruiz-Duenas F.J."/>
            <person name="Serrano A."/>
            <person name="Henrissat B."/>
            <person name="Drula E."/>
            <person name="Hughes K.W."/>
            <person name="Mata J.L."/>
            <person name="Ishikawa N.K."/>
            <person name="Vargas-Isla R."/>
            <person name="Ushijima S."/>
            <person name="Smith C.A."/>
            <person name="Ahrendt S."/>
            <person name="Andreopoulos W."/>
            <person name="He G."/>
            <person name="Labutti K."/>
            <person name="Lipzen A."/>
            <person name="Ng V."/>
            <person name="Sandor L."/>
            <person name="Barry K."/>
            <person name="Martinez A.T."/>
            <person name="Xiao Y."/>
            <person name="Gibbons J.G."/>
            <person name="Terashima K."/>
            <person name="Hibbett D.S."/>
            <person name="Grigoriev I.V."/>
        </authorList>
    </citation>
    <scope>NUCLEOTIDE SEQUENCE</scope>
    <source>
        <strain evidence="2">TFB9207</strain>
    </source>
</reference>
<dbReference type="Gene3D" id="3.30.70.100">
    <property type="match status" value="1"/>
</dbReference>
<sequence length="277" mass="30656">MMNAPVLTNSLSAKPQTRSCRAQVSAKMSLTPPIITQSSIFQMREGISLADATKSSDTPKLSPSPAVKTFEGLCETIKTQKGFIRQYWGQQVEDPTLFVWCIDWESSDHHEAFANSEGYNTYTTALERIFDFIKAAPLTTFTKWSSDPTPALKAPVTEIAFLTLPDSSPEDTKRVTEEALGPILSDVQKIGKAWGAALGWVSKTTPAIHEAAPEGHHIALHGVFGYASIEDHMKWRETQEHTQAVETMEELATRVHLDSADIHGADMFHVAFYYPNS</sequence>
<organism evidence="2 3">
    <name type="scientific">Lentinula raphanica</name>
    <dbReference type="NCBI Taxonomy" id="153919"/>
    <lineage>
        <taxon>Eukaryota</taxon>
        <taxon>Fungi</taxon>
        <taxon>Dikarya</taxon>
        <taxon>Basidiomycota</taxon>
        <taxon>Agaricomycotina</taxon>
        <taxon>Agaricomycetes</taxon>
        <taxon>Agaricomycetidae</taxon>
        <taxon>Agaricales</taxon>
        <taxon>Marasmiineae</taxon>
        <taxon>Omphalotaceae</taxon>
        <taxon>Lentinula</taxon>
    </lineage>
</organism>
<dbReference type="InterPro" id="IPR007138">
    <property type="entry name" value="ABM_dom"/>
</dbReference>
<gene>
    <name evidence="2" type="ORF">F5878DRAFT_99728</name>
</gene>
<proteinExistence type="predicted"/>
<evidence type="ECO:0000259" key="1">
    <source>
        <dbReference type="Pfam" id="PF03992"/>
    </source>
</evidence>
<feature type="domain" description="ABM" evidence="1">
    <location>
        <begin position="70"/>
        <end position="121"/>
    </location>
</feature>
<dbReference type="EMBL" id="MU806106">
    <property type="protein sequence ID" value="KAJ3839856.1"/>
    <property type="molecule type" value="Genomic_DNA"/>
</dbReference>
<dbReference type="Pfam" id="PF03992">
    <property type="entry name" value="ABM"/>
    <property type="match status" value="1"/>
</dbReference>
<dbReference type="Proteomes" id="UP001163846">
    <property type="component" value="Unassembled WGS sequence"/>
</dbReference>
<comment type="caution">
    <text evidence="2">The sequence shown here is derived from an EMBL/GenBank/DDBJ whole genome shotgun (WGS) entry which is preliminary data.</text>
</comment>
<dbReference type="AlphaFoldDB" id="A0AA38PC36"/>
<keyword evidence="3" id="KW-1185">Reference proteome</keyword>
<dbReference type="SUPFAM" id="SSF54909">
    <property type="entry name" value="Dimeric alpha+beta barrel"/>
    <property type="match status" value="1"/>
</dbReference>
<name>A0AA38PC36_9AGAR</name>
<evidence type="ECO:0000313" key="3">
    <source>
        <dbReference type="Proteomes" id="UP001163846"/>
    </source>
</evidence>
<protein>
    <recommendedName>
        <fullName evidence="1">ABM domain-containing protein</fullName>
    </recommendedName>
</protein>
<dbReference type="InterPro" id="IPR011008">
    <property type="entry name" value="Dimeric_a/b-barrel"/>
</dbReference>